<protein>
    <submittedName>
        <fullName evidence="1">DUF3160 domain-containing protein</fullName>
    </submittedName>
</protein>
<gene>
    <name evidence="1" type="ORF">EQM13_03555</name>
</gene>
<reference evidence="2" key="1">
    <citation type="submission" date="2019-01" db="EMBL/GenBank/DDBJ databases">
        <title>Draft genomes of a novel of Sporanaerobacter strains.</title>
        <authorList>
            <person name="Ma S."/>
        </authorList>
    </citation>
    <scope>NUCLEOTIDE SEQUENCE [LARGE SCALE GENOMIC DNA]</scope>
    <source>
        <strain evidence="2">NJN-17</strain>
    </source>
</reference>
<dbReference type="AlphaFoldDB" id="A0A410Q9R0"/>
<organism evidence="1 2">
    <name type="scientific">Acidilutibacter cellobiosedens</name>
    <dbReference type="NCBI Taxonomy" id="2507161"/>
    <lineage>
        <taxon>Bacteria</taxon>
        <taxon>Bacillati</taxon>
        <taxon>Bacillota</taxon>
        <taxon>Tissierellia</taxon>
        <taxon>Tissierellales</taxon>
        <taxon>Acidilutibacteraceae</taxon>
        <taxon>Acidilutibacter</taxon>
    </lineage>
</organism>
<dbReference type="Proteomes" id="UP000287969">
    <property type="component" value="Chromosome"/>
</dbReference>
<accession>A0A410Q9R0</accession>
<evidence type="ECO:0000313" key="2">
    <source>
        <dbReference type="Proteomes" id="UP000287969"/>
    </source>
</evidence>
<keyword evidence="2" id="KW-1185">Reference proteome</keyword>
<dbReference type="EMBL" id="CP035282">
    <property type="protein sequence ID" value="QAT60717.1"/>
    <property type="molecule type" value="Genomic_DNA"/>
</dbReference>
<name>A0A410Q9R0_9FIRM</name>
<dbReference type="InterPro" id="IPR022601">
    <property type="entry name" value="DUF3160"/>
</dbReference>
<proteinExistence type="predicted"/>
<dbReference type="SMART" id="SM01325">
    <property type="entry name" value="DUF3160"/>
    <property type="match status" value="1"/>
</dbReference>
<dbReference type="Pfam" id="PF11369">
    <property type="entry name" value="DUF3160"/>
    <property type="match status" value="1"/>
</dbReference>
<dbReference type="OrthoDB" id="353549at2"/>
<evidence type="ECO:0000313" key="1">
    <source>
        <dbReference type="EMBL" id="QAT60717.1"/>
    </source>
</evidence>
<dbReference type="KEGG" id="spoa:EQM13_03555"/>
<sequence>MEKLWEYLIRIGGKVNMKRFFAFAMVLIFLSSVLAGCDKNNSKESNINWAIPDEIKNIQVSYNPVKYKAEVPHYDILKGLGNIENIAQFSGFSDDQKSMIEENGFVVLPGKQTKMNYLYDSNEYLGIPNFVTSDVVLHLYHQFYEKSLFYVENEYLAKDLEQLTDRMFDKSVIVFEQINDNKLKDIQKKNIAYFLVGKMIMAENPDIDVSVDSDILDLAKEEYDLIQKASGYEKSPLFDADLDYSQFTVRGHYTYNSLLQKFFKTMMWYGFTPIKLMNMETEEFYYENTQQALLMTYTVFLEYKGSNDIKTWNNIYEPTGFYVGQSDDLNIMDLKELIVSVFGENVDIEDSNNSSYHDKLYEAVKNLREPEIKAKITNAPVAKEFKFMGQRYILDGYIMQELMDPYLRPVPTGLDVMGVLGSKQGEDLLFNNYQPQKQWPDYQKNYDKLKNEVKSYKNEIWQSNLYNGWLWAIQKEITEFDENSGMPVFMTNESWRNKSLNAALSSYAELKHDTVLYGKQPVAEMGGPMEVADQHYVEPNVELYDNLLWLMEYTVKNLEARKLLNDDFKDGAEKNIELLKLLRECSVKELKNENLTEDEKNKLLWIGGTLENISNSYSFGASASDKESFSIEQNDMIIADVATLGNNKYLNMGTGFFDEIYVAVPVEGKLYLTRGIVYSYYEFVGDKRLTDEEWWDLQGLKKVKEDSYEYFRMEEPSKNLPDQPFWVNIFKSDSNNVKIESLEVDWDKINE</sequence>